<dbReference type="InterPro" id="IPR027417">
    <property type="entry name" value="P-loop_NTPase"/>
</dbReference>
<comment type="caution">
    <text evidence="2">The sequence shown here is derived from an EMBL/GenBank/DDBJ whole genome shotgun (WGS) entry which is preliminary data.</text>
</comment>
<dbReference type="Gene3D" id="3.40.50.300">
    <property type="entry name" value="P-loop containing nucleotide triphosphate hydrolases"/>
    <property type="match status" value="1"/>
</dbReference>
<evidence type="ECO:0000313" key="3">
    <source>
        <dbReference type="Proteomes" id="UP000054596"/>
    </source>
</evidence>
<evidence type="ECO:0000313" key="2">
    <source>
        <dbReference type="EMBL" id="SAK51059.1"/>
    </source>
</evidence>
<dbReference type="AlphaFoldDB" id="A0A158A001"/>
<protein>
    <submittedName>
        <fullName evidence="2">TOPRIM domain-containing protein</fullName>
    </submittedName>
</protein>
<feature type="compositionally biased region" description="Low complexity" evidence="1">
    <location>
        <begin position="464"/>
        <end position="485"/>
    </location>
</feature>
<reference evidence="2" key="1">
    <citation type="submission" date="2016-01" db="EMBL/GenBank/DDBJ databases">
        <authorList>
            <person name="Peeters C."/>
        </authorList>
    </citation>
    <scope>NUCLEOTIDE SEQUENCE [LARGE SCALE GENOMIC DNA]</scope>
    <source>
        <strain evidence="2">LMG 29325</strain>
    </source>
</reference>
<proteinExistence type="predicted"/>
<dbReference type="STRING" id="1777143.AWB82_01486"/>
<organism evidence="2 3">
    <name type="scientific">Caballeronia glebae</name>
    <dbReference type="NCBI Taxonomy" id="1777143"/>
    <lineage>
        <taxon>Bacteria</taxon>
        <taxon>Pseudomonadati</taxon>
        <taxon>Pseudomonadota</taxon>
        <taxon>Betaproteobacteria</taxon>
        <taxon>Burkholderiales</taxon>
        <taxon>Burkholderiaceae</taxon>
        <taxon>Caballeronia</taxon>
    </lineage>
</organism>
<gene>
    <name evidence="2" type="ORF">AWB82_01486</name>
</gene>
<sequence>MFLTRRDPSEAADINIISTNQVVAENTEWLLPGFLPKKKLSLLAGTPGAGKTSIALYYAATISSGGTWPDGSRAEPGRVLMYVTEDGVADTIKPRLAAMGADLRNVEVIDNTTEISGRGRRFDCQRDLGVLQQKLIGKGGYALVVIDPVTSIVAGNTNNNQVVRDALESLVRFAEAVGCAVLCLTHVSKGSSRRSPLERVMGGLAYGAVPRMVLIAARVSGRTEDGLQRGVLVRAKTNIASTDGGFEYLIQPVEVQVDGKVIQTSRIGWSSELLEGSADEILKSAAGDAEEMPGGELGRAAEFLLNVLANGSMLCSEVESLAVAAGISSTTLKRARKRVGVLSSKQTGAGPHSPSVLCLRNAPVGASGVGNVTGGLPFGPAATKPGQWFPGSFPGYPAYGSASNGTSSPFIHGAQFGLSPVADAGVPYADARIQYPPYVDSAAMSFRGSATGSQEFADARAQRGSVGPVGPVGSVGPVGPVGPVKQPKPPQPDDKPAWVSEENWDWLRQGYRKEYKETTRFDHEDESNFRARVGRAFLDASCSEWERKDELCSALVEDFNRFSYLDSLRAAF</sequence>
<keyword evidence="3" id="KW-1185">Reference proteome</keyword>
<dbReference type="Pfam" id="PF13481">
    <property type="entry name" value="AAA_25"/>
    <property type="match status" value="1"/>
</dbReference>
<dbReference type="EMBL" id="FCOJ02000008">
    <property type="protein sequence ID" value="SAK51059.1"/>
    <property type="molecule type" value="Genomic_DNA"/>
</dbReference>
<feature type="region of interest" description="Disordered" evidence="1">
    <location>
        <begin position="458"/>
        <end position="498"/>
    </location>
</feature>
<dbReference type="Proteomes" id="UP000054596">
    <property type="component" value="Unassembled WGS sequence"/>
</dbReference>
<accession>A0A158A001</accession>
<dbReference type="SUPFAM" id="SSF52540">
    <property type="entry name" value="P-loop containing nucleoside triphosphate hydrolases"/>
    <property type="match status" value="1"/>
</dbReference>
<dbReference type="OrthoDB" id="8905164at2"/>
<dbReference type="RefSeq" id="WP_086966505.1">
    <property type="nucleotide sequence ID" value="NZ_FCOJ02000008.1"/>
</dbReference>
<evidence type="ECO:0000256" key="1">
    <source>
        <dbReference type="SAM" id="MobiDB-lite"/>
    </source>
</evidence>
<name>A0A158A001_9BURK</name>